<evidence type="ECO:0000256" key="3">
    <source>
        <dbReference type="ARBA" id="ARBA00007501"/>
    </source>
</evidence>
<sequence length="112" mass="11972">MARLLALLLCVLASCAAFAPATRPVASRACSRSQAIEMVSRGSVVRIMRPESYWYQETGTVATIAKGGDRYPVVVRFEKVNYAGVATNNFAIDELIEVEAPPAKAPAKAAKA</sequence>
<comment type="similarity">
    <text evidence="3">Belongs to the PsaE family.</text>
</comment>
<keyword evidence="7" id="KW-0732">Signal</keyword>
<dbReference type="PANTHER" id="PTHR34549:SF2">
    <property type="entry name" value="PHOTOSYSTEM I SUBUNIT IV"/>
    <property type="match status" value="1"/>
</dbReference>
<feature type="chain" id="PRO_5031410750" description="Photosystem I reaction center subunit IV" evidence="7">
    <location>
        <begin position="18"/>
        <end position="112"/>
    </location>
</feature>
<dbReference type="EMBL" id="HBEY01048763">
    <property type="protein sequence ID" value="CAD8620016.1"/>
    <property type="molecule type" value="Transcribed_RNA"/>
</dbReference>
<gene>
    <name evidence="8" type="ORF">CPEL01642_LOCUS23399</name>
</gene>
<accession>A0A7S0QA99</accession>
<comment type="function">
    <text evidence="1">Stabilizes the interaction between PsaC and the PSI core, assists the docking of the ferredoxin to PSI and interacts with ferredoxin-NADP oxidoreductase.</text>
</comment>
<evidence type="ECO:0000256" key="5">
    <source>
        <dbReference type="ARBA" id="ARBA00022836"/>
    </source>
</evidence>
<evidence type="ECO:0000256" key="2">
    <source>
        <dbReference type="ARBA" id="ARBA00004170"/>
    </source>
</evidence>
<keyword evidence="4" id="KW-0602">Photosynthesis</keyword>
<dbReference type="PROSITE" id="PS51257">
    <property type="entry name" value="PROKAR_LIPOPROTEIN"/>
    <property type="match status" value="1"/>
</dbReference>
<organism evidence="8">
    <name type="scientific">Coccolithus braarudii</name>
    <dbReference type="NCBI Taxonomy" id="221442"/>
    <lineage>
        <taxon>Eukaryota</taxon>
        <taxon>Haptista</taxon>
        <taxon>Haptophyta</taxon>
        <taxon>Prymnesiophyceae</taxon>
        <taxon>Coccolithales</taxon>
        <taxon>Coccolithaceae</taxon>
        <taxon>Coccolithus</taxon>
    </lineage>
</organism>
<evidence type="ECO:0000256" key="1">
    <source>
        <dbReference type="ARBA" id="ARBA00001993"/>
    </source>
</evidence>
<dbReference type="GO" id="GO:0009538">
    <property type="term" value="C:photosystem I reaction center"/>
    <property type="evidence" value="ECO:0007669"/>
    <property type="project" value="InterPro"/>
</dbReference>
<dbReference type="AlphaFoldDB" id="A0A7S0QA99"/>
<proteinExistence type="inferred from homology"/>
<dbReference type="NCBIfam" id="NF002745">
    <property type="entry name" value="PRK02749.1"/>
    <property type="match status" value="1"/>
</dbReference>
<evidence type="ECO:0000256" key="7">
    <source>
        <dbReference type="SAM" id="SignalP"/>
    </source>
</evidence>
<dbReference type="Pfam" id="PF02427">
    <property type="entry name" value="PSI_PsaE"/>
    <property type="match status" value="1"/>
</dbReference>
<protein>
    <recommendedName>
        <fullName evidence="9">Photosystem I reaction center subunit IV</fullName>
    </recommendedName>
</protein>
<feature type="signal peptide" evidence="7">
    <location>
        <begin position="1"/>
        <end position="17"/>
    </location>
</feature>
<dbReference type="InterPro" id="IPR003375">
    <property type="entry name" value="PSI_PsaE"/>
</dbReference>
<keyword evidence="6" id="KW-0472">Membrane</keyword>
<evidence type="ECO:0000256" key="6">
    <source>
        <dbReference type="ARBA" id="ARBA00023136"/>
    </source>
</evidence>
<evidence type="ECO:0000313" key="8">
    <source>
        <dbReference type="EMBL" id="CAD8620016.1"/>
    </source>
</evidence>
<dbReference type="PANTHER" id="PTHR34549">
    <property type="entry name" value="PHOTOSYSTEM I REACTION CENTER SUBUNIT IV A, CHLOROPLASTIC-RELATED"/>
    <property type="match status" value="1"/>
</dbReference>
<name>A0A7S0QA99_9EUKA</name>
<dbReference type="GO" id="GO:0015979">
    <property type="term" value="P:photosynthesis"/>
    <property type="evidence" value="ECO:0007669"/>
    <property type="project" value="UniProtKB-KW"/>
</dbReference>
<keyword evidence="5" id="KW-0603">Photosystem I</keyword>
<reference evidence="8" key="1">
    <citation type="submission" date="2021-01" db="EMBL/GenBank/DDBJ databases">
        <authorList>
            <person name="Corre E."/>
            <person name="Pelletier E."/>
            <person name="Niang G."/>
            <person name="Scheremetjew M."/>
            <person name="Finn R."/>
            <person name="Kale V."/>
            <person name="Holt S."/>
            <person name="Cochrane G."/>
            <person name="Meng A."/>
            <person name="Brown T."/>
            <person name="Cohen L."/>
        </authorList>
    </citation>
    <scope>NUCLEOTIDE SEQUENCE</scope>
    <source>
        <strain evidence="8">PLY182g</strain>
    </source>
</reference>
<evidence type="ECO:0000256" key="4">
    <source>
        <dbReference type="ARBA" id="ARBA00022531"/>
    </source>
</evidence>
<dbReference type="SUPFAM" id="SSF50090">
    <property type="entry name" value="Electron transport accessory proteins"/>
    <property type="match status" value="1"/>
</dbReference>
<dbReference type="Gene3D" id="2.30.30.50">
    <property type="match status" value="1"/>
</dbReference>
<dbReference type="InterPro" id="IPR008990">
    <property type="entry name" value="Elect_transpt_acc-like_dom_sf"/>
</dbReference>
<comment type="subcellular location">
    <subcellularLocation>
        <location evidence="2">Membrane</location>
        <topology evidence="2">Peripheral membrane protein</topology>
    </subcellularLocation>
</comment>
<evidence type="ECO:0008006" key="9">
    <source>
        <dbReference type="Google" id="ProtNLM"/>
    </source>
</evidence>